<comment type="caution">
    <text evidence="2">The sequence shown here is derived from an EMBL/GenBank/DDBJ whole genome shotgun (WGS) entry which is preliminary data.</text>
</comment>
<proteinExistence type="predicted"/>
<name>A0A7W8UHJ7_9HYPH</name>
<evidence type="ECO:0000313" key="2">
    <source>
        <dbReference type="EMBL" id="MBB5539506.1"/>
    </source>
</evidence>
<gene>
    <name evidence="2" type="ORF">GGD55_006256</name>
</gene>
<reference evidence="2 3" key="1">
    <citation type="submission" date="2020-08" db="EMBL/GenBank/DDBJ databases">
        <title>Genomic Encyclopedia of Type Strains, Phase IV (KMG-V): Genome sequencing to study the core and pangenomes of soil and plant-associated prokaryotes.</title>
        <authorList>
            <person name="Whitman W."/>
        </authorList>
    </citation>
    <scope>NUCLEOTIDE SEQUENCE [LARGE SCALE GENOMIC DNA]</scope>
    <source>
        <strain evidence="2 3">SEMIA 4084</strain>
    </source>
</reference>
<evidence type="ECO:0000313" key="3">
    <source>
        <dbReference type="Proteomes" id="UP000585507"/>
    </source>
</evidence>
<keyword evidence="3" id="KW-1185">Reference proteome</keyword>
<dbReference type="AlphaFoldDB" id="A0A7W8UHJ7"/>
<dbReference type="EMBL" id="JACHBK010000021">
    <property type="protein sequence ID" value="MBB5539506.1"/>
    <property type="molecule type" value="Genomic_DNA"/>
</dbReference>
<dbReference type="Proteomes" id="UP000585507">
    <property type="component" value="Unassembled WGS sequence"/>
</dbReference>
<sequence>MNARSQAKHRQDLLEIMATSPVWSGDFSALMDMLVIEAREHQPTPSPTHPNRIFKPDGRGKPVRPR</sequence>
<protein>
    <submittedName>
        <fullName evidence="2">Uncharacterized protein</fullName>
    </submittedName>
</protein>
<evidence type="ECO:0000256" key="1">
    <source>
        <dbReference type="SAM" id="MobiDB-lite"/>
    </source>
</evidence>
<organism evidence="2 3">
    <name type="scientific">Rhizobium giardinii</name>
    <dbReference type="NCBI Taxonomy" id="56731"/>
    <lineage>
        <taxon>Bacteria</taxon>
        <taxon>Pseudomonadati</taxon>
        <taxon>Pseudomonadota</taxon>
        <taxon>Alphaproteobacteria</taxon>
        <taxon>Hyphomicrobiales</taxon>
        <taxon>Rhizobiaceae</taxon>
        <taxon>Rhizobium/Agrobacterium group</taxon>
        <taxon>Rhizobium</taxon>
    </lineage>
</organism>
<accession>A0A7W8UHJ7</accession>
<dbReference type="RefSeq" id="WP_018327453.1">
    <property type="nucleotide sequence ID" value="NZ_JACHBK010000021.1"/>
</dbReference>
<feature type="region of interest" description="Disordered" evidence="1">
    <location>
        <begin position="39"/>
        <end position="66"/>
    </location>
</feature>